<protein>
    <recommendedName>
        <fullName evidence="1">Pyrrolo-quinoline quinone repeat domain-containing protein</fullName>
    </recommendedName>
</protein>
<evidence type="ECO:0000313" key="2">
    <source>
        <dbReference type="EMBL" id="KMZ58152.1"/>
    </source>
</evidence>
<dbReference type="STRING" id="29655.A0A0K9NQ15"/>
<evidence type="ECO:0000313" key="3">
    <source>
        <dbReference type="Proteomes" id="UP000036987"/>
    </source>
</evidence>
<dbReference type="SMART" id="SM00564">
    <property type="entry name" value="PQQ"/>
    <property type="match status" value="3"/>
</dbReference>
<evidence type="ECO:0000259" key="1">
    <source>
        <dbReference type="Pfam" id="PF13570"/>
    </source>
</evidence>
<reference evidence="3" key="1">
    <citation type="journal article" date="2016" name="Nature">
        <title>The genome of the seagrass Zostera marina reveals angiosperm adaptation to the sea.</title>
        <authorList>
            <person name="Olsen J.L."/>
            <person name="Rouze P."/>
            <person name="Verhelst B."/>
            <person name="Lin Y.-C."/>
            <person name="Bayer T."/>
            <person name="Collen J."/>
            <person name="Dattolo E."/>
            <person name="De Paoli E."/>
            <person name="Dittami S."/>
            <person name="Maumus F."/>
            <person name="Michel G."/>
            <person name="Kersting A."/>
            <person name="Lauritano C."/>
            <person name="Lohaus R."/>
            <person name="Toepel M."/>
            <person name="Tonon T."/>
            <person name="Vanneste K."/>
            <person name="Amirebrahimi M."/>
            <person name="Brakel J."/>
            <person name="Bostroem C."/>
            <person name="Chovatia M."/>
            <person name="Grimwood J."/>
            <person name="Jenkins J.W."/>
            <person name="Jueterbock A."/>
            <person name="Mraz A."/>
            <person name="Stam W.T."/>
            <person name="Tice H."/>
            <person name="Bornberg-Bauer E."/>
            <person name="Green P.J."/>
            <person name="Pearson G.A."/>
            <person name="Procaccini G."/>
            <person name="Duarte C.M."/>
            <person name="Schmutz J."/>
            <person name="Reusch T.B.H."/>
            <person name="Van de Peer Y."/>
        </authorList>
    </citation>
    <scope>NUCLEOTIDE SEQUENCE [LARGE SCALE GENOMIC DNA]</scope>
    <source>
        <strain evidence="3">cv. Finnish</strain>
    </source>
</reference>
<comment type="caution">
    <text evidence="2">The sequence shown here is derived from an EMBL/GenBank/DDBJ whole genome shotgun (WGS) entry which is preliminary data.</text>
</comment>
<dbReference type="PANTHER" id="PTHR44394:SF1">
    <property type="entry name" value="BETA-ALANINE-ACTIVATING ENZYME"/>
    <property type="match status" value="1"/>
</dbReference>
<dbReference type="InterPro" id="IPR015943">
    <property type="entry name" value="WD40/YVTN_repeat-like_dom_sf"/>
</dbReference>
<dbReference type="InterPro" id="IPR002372">
    <property type="entry name" value="PQQ_rpt_dom"/>
</dbReference>
<dbReference type="OrthoDB" id="408177at2759"/>
<dbReference type="Pfam" id="PF13570">
    <property type="entry name" value="Beta-prop_ACSF4"/>
    <property type="match status" value="1"/>
</dbReference>
<organism evidence="2 3">
    <name type="scientific">Zostera marina</name>
    <name type="common">Eelgrass</name>
    <dbReference type="NCBI Taxonomy" id="29655"/>
    <lineage>
        <taxon>Eukaryota</taxon>
        <taxon>Viridiplantae</taxon>
        <taxon>Streptophyta</taxon>
        <taxon>Embryophyta</taxon>
        <taxon>Tracheophyta</taxon>
        <taxon>Spermatophyta</taxon>
        <taxon>Magnoliopsida</taxon>
        <taxon>Liliopsida</taxon>
        <taxon>Zosteraceae</taxon>
        <taxon>Zostera</taxon>
    </lineage>
</organism>
<dbReference type="Proteomes" id="UP000036987">
    <property type="component" value="Unassembled WGS sequence"/>
</dbReference>
<dbReference type="FunFam" id="2.130.10.10:FF:000883">
    <property type="entry name" value="Putative acyl-activating enzyme 19"/>
    <property type="match status" value="1"/>
</dbReference>
<dbReference type="OMA" id="LCHEYAK"/>
<dbReference type="AlphaFoldDB" id="A0A0K9NQ15"/>
<dbReference type="InterPro" id="IPR018391">
    <property type="entry name" value="PQQ_b-propeller_rpt"/>
</dbReference>
<accession>A0A0K9NQ15</accession>
<dbReference type="SUPFAM" id="SSF50998">
    <property type="entry name" value="Quinoprotein alcohol dehydrogenase-like"/>
    <property type="match status" value="1"/>
</dbReference>
<dbReference type="PANTHER" id="PTHR44394">
    <property type="entry name" value="BETA-ALANINE-ACTIVATING ENZYME"/>
    <property type="match status" value="1"/>
</dbReference>
<dbReference type="EMBL" id="LFYR01001978">
    <property type="protein sequence ID" value="KMZ58152.1"/>
    <property type="molecule type" value="Genomic_DNA"/>
</dbReference>
<sequence>MLYALDHCKQCCVYKIYCGGSIYGSPVVDEMRNMLYVATTSGHVTALSVKDLSFHTVWLYKAGVPIFGSLCLHASSGNVICCLVDGNVLSLDLKGSLLWKVSTGGPIFSAACMSSVLPSQVLICSRSGSVYSFEVEGGILLWEYHMGSPITASAYVDEQIPLQSMSSGPPDRLVCICSSSGSIHVLRVNSRSSEAEHSQQNTSPEKIACFILPGDIFSSPVMIGGRIFVGCRDEYLHCVCVYL</sequence>
<dbReference type="Gene3D" id="2.130.10.10">
    <property type="entry name" value="YVTN repeat-like/Quinoprotein amine dehydrogenase"/>
    <property type="match status" value="1"/>
</dbReference>
<feature type="domain" description="Pyrrolo-quinoline quinone repeat" evidence="1">
    <location>
        <begin position="2"/>
        <end position="239"/>
    </location>
</feature>
<dbReference type="InterPro" id="IPR052091">
    <property type="entry name" value="Beta-ala_Activ/Resist"/>
</dbReference>
<dbReference type="InterPro" id="IPR011047">
    <property type="entry name" value="Quinoprotein_ADH-like_sf"/>
</dbReference>
<name>A0A0K9NQ15_ZOSMR</name>
<proteinExistence type="predicted"/>
<gene>
    <name evidence="2" type="ORF">ZOSMA_7G01840</name>
</gene>
<keyword evidence="3" id="KW-1185">Reference proteome</keyword>